<dbReference type="Proteomes" id="UP000677016">
    <property type="component" value="Unassembled WGS sequence"/>
</dbReference>
<sequence>MTDAPAEPSGPDPARLLGEAATKSGMLWVRVPGAGDHAVWHVWRPADEDADRPAAVLVVSGPGEQHLPWLPADVVLVLRSKDSGGRLLTVPAVAAELEPGSAEWQEAVDLLRPVRLNATGDVEGRWRESATVHALVPDTAAVARPTGDAEGSGAAPVRPAGPATARWRPWHLRGRAGGRRRTAG</sequence>
<evidence type="ECO:0000313" key="3">
    <source>
        <dbReference type="Proteomes" id="UP000677016"/>
    </source>
</evidence>
<feature type="region of interest" description="Disordered" evidence="1">
    <location>
        <begin position="143"/>
        <end position="184"/>
    </location>
</feature>
<evidence type="ECO:0000313" key="2">
    <source>
        <dbReference type="EMBL" id="MBR7742948.1"/>
    </source>
</evidence>
<gene>
    <name evidence="2" type="ORF">KC207_06570</name>
</gene>
<accession>A0A941D742</accession>
<comment type="caution">
    <text evidence="2">The sequence shown here is derived from an EMBL/GenBank/DDBJ whole genome shotgun (WGS) entry which is preliminary data.</text>
</comment>
<name>A0A941D742_9MICO</name>
<feature type="compositionally biased region" description="Basic residues" evidence="1">
    <location>
        <begin position="168"/>
        <end position="184"/>
    </location>
</feature>
<protein>
    <submittedName>
        <fullName evidence="2">Uncharacterized protein</fullName>
    </submittedName>
</protein>
<organism evidence="2 3">
    <name type="scientific">Phycicoccus avicenniae</name>
    <dbReference type="NCBI Taxonomy" id="2828860"/>
    <lineage>
        <taxon>Bacteria</taxon>
        <taxon>Bacillati</taxon>
        <taxon>Actinomycetota</taxon>
        <taxon>Actinomycetes</taxon>
        <taxon>Micrococcales</taxon>
        <taxon>Intrasporangiaceae</taxon>
        <taxon>Phycicoccus</taxon>
    </lineage>
</organism>
<proteinExistence type="predicted"/>
<keyword evidence="3" id="KW-1185">Reference proteome</keyword>
<dbReference type="RefSeq" id="WP_211602151.1">
    <property type="nucleotide sequence ID" value="NZ_JAGSNF010000007.1"/>
</dbReference>
<evidence type="ECO:0000256" key="1">
    <source>
        <dbReference type="SAM" id="MobiDB-lite"/>
    </source>
</evidence>
<dbReference type="AlphaFoldDB" id="A0A941D742"/>
<dbReference type="EMBL" id="JAGSNF010000007">
    <property type="protein sequence ID" value="MBR7742948.1"/>
    <property type="molecule type" value="Genomic_DNA"/>
</dbReference>
<reference evidence="2" key="1">
    <citation type="submission" date="2021-04" db="EMBL/GenBank/DDBJ databases">
        <title>Phycicoccus avicenniae sp. nov., a novel endophytic actinomycetes isolated from branch of Avicennia mariana.</title>
        <authorList>
            <person name="Tuo L."/>
        </authorList>
    </citation>
    <scope>NUCLEOTIDE SEQUENCE</scope>
    <source>
        <strain evidence="2">BSK3Z-2</strain>
    </source>
</reference>